<dbReference type="Gene3D" id="3.60.15.10">
    <property type="entry name" value="Ribonuclease Z/Hydroxyacylglutathione hydrolase-like"/>
    <property type="match status" value="1"/>
</dbReference>
<dbReference type="InterPro" id="IPR001279">
    <property type="entry name" value="Metallo-B-lactamas"/>
</dbReference>
<dbReference type="SMART" id="SM01027">
    <property type="entry name" value="Beta-Casp"/>
    <property type="match status" value="1"/>
</dbReference>
<evidence type="ECO:0000256" key="1">
    <source>
        <dbReference type="ARBA" id="ARBA00022801"/>
    </source>
</evidence>
<evidence type="ECO:0000313" key="4">
    <source>
        <dbReference type="EMBL" id="HGM46812.1"/>
    </source>
</evidence>
<dbReference type="InterPro" id="IPR050698">
    <property type="entry name" value="MBL"/>
</dbReference>
<gene>
    <name evidence="4" type="ORF">ENU21_03525</name>
</gene>
<dbReference type="PANTHER" id="PTHR11203">
    <property type="entry name" value="CLEAVAGE AND POLYADENYLATION SPECIFICITY FACTOR FAMILY MEMBER"/>
    <property type="match status" value="1"/>
</dbReference>
<protein>
    <submittedName>
        <fullName evidence="4">MBL fold metallo-hydrolase</fullName>
    </submittedName>
</protein>
<dbReference type="CDD" id="cd16295">
    <property type="entry name" value="TTHA0252-CPSF-like_MBL-fold"/>
    <property type="match status" value="1"/>
</dbReference>
<name>A0A7C4D3C0_THEPE</name>
<feature type="domain" description="Metallo-beta-lactamase" evidence="2">
    <location>
        <begin position="15"/>
        <end position="225"/>
    </location>
</feature>
<dbReference type="Gene3D" id="3.40.50.10890">
    <property type="match status" value="1"/>
</dbReference>
<dbReference type="SMART" id="SM00849">
    <property type="entry name" value="Lactamase_B"/>
    <property type="match status" value="1"/>
</dbReference>
<feature type="domain" description="Beta-Casp" evidence="3">
    <location>
        <begin position="230"/>
        <end position="340"/>
    </location>
</feature>
<accession>A0A7C4D3C0</accession>
<dbReference type="SUPFAM" id="SSF56281">
    <property type="entry name" value="Metallo-hydrolase/oxidoreductase"/>
    <property type="match status" value="1"/>
</dbReference>
<dbReference type="InterPro" id="IPR011108">
    <property type="entry name" value="RMMBL"/>
</dbReference>
<evidence type="ECO:0000259" key="3">
    <source>
        <dbReference type="SMART" id="SM01027"/>
    </source>
</evidence>
<keyword evidence="1 4" id="KW-0378">Hydrolase</keyword>
<proteinExistence type="predicted"/>
<dbReference type="Pfam" id="PF00753">
    <property type="entry name" value="Lactamase_B"/>
    <property type="match status" value="1"/>
</dbReference>
<comment type="caution">
    <text evidence="4">The sequence shown here is derived from an EMBL/GenBank/DDBJ whole genome shotgun (WGS) entry which is preliminary data.</text>
</comment>
<reference evidence="4" key="1">
    <citation type="journal article" date="2020" name="mSystems">
        <title>Genome- and Community-Level Interaction Insights into Carbon Utilization and Element Cycling Functions of Hydrothermarchaeota in Hydrothermal Sediment.</title>
        <authorList>
            <person name="Zhou Z."/>
            <person name="Liu Y."/>
            <person name="Xu W."/>
            <person name="Pan J."/>
            <person name="Luo Z.H."/>
            <person name="Li M."/>
        </authorList>
    </citation>
    <scope>NUCLEOTIDE SEQUENCE</scope>
    <source>
        <strain evidence="4">SpSt-649</strain>
    </source>
</reference>
<dbReference type="Pfam" id="PF10996">
    <property type="entry name" value="Beta-Casp"/>
    <property type="match status" value="1"/>
</dbReference>
<dbReference type="InterPro" id="IPR036866">
    <property type="entry name" value="RibonucZ/Hydroxyglut_hydro"/>
</dbReference>
<dbReference type="EMBL" id="DTBQ01000098">
    <property type="protein sequence ID" value="HGM46812.1"/>
    <property type="molecule type" value="Genomic_DNA"/>
</dbReference>
<organism evidence="4">
    <name type="scientific">Thermofilum pendens</name>
    <dbReference type="NCBI Taxonomy" id="2269"/>
    <lineage>
        <taxon>Archaea</taxon>
        <taxon>Thermoproteota</taxon>
        <taxon>Thermoprotei</taxon>
        <taxon>Thermofilales</taxon>
        <taxon>Thermofilaceae</taxon>
        <taxon>Thermofilum</taxon>
    </lineage>
</organism>
<dbReference type="InterPro" id="IPR022712">
    <property type="entry name" value="Beta_Casp"/>
</dbReference>
<dbReference type="GO" id="GO:0016787">
    <property type="term" value="F:hydrolase activity"/>
    <property type="evidence" value="ECO:0007669"/>
    <property type="project" value="UniProtKB-KW"/>
</dbReference>
<sequence length="423" mass="46564">MAVRLKLLGAAKEVGRAGALLDVEGQFILLDYGVSLKGQEPEFPLPVQPRSLSAVALSHAHLDHSGALPLLYVSAKPPLITTPLSLSLSELLIRDFMKLSKYYVPYEFAEVESMRENSVPLVYAEGFEQGGLTLRLVDAGHIPGSAMVVIEAPSYTIVYTGDYALHDTCLLRQGDASVLAKADLIIMESTYAEFDHPPRDVVEREFISSLEEVLAKGGTVLVPSFAVGRAQEILCVLAKYDLSYPIYVDGMARAANELIAENIDLLREPSLFEKAVEEARVVRDWEDRKRAISSPSVIVSPAGMLRGGPSEFYMEKIMDDPKNAVFFVSFAIPETPARQVLETGVYSSPTKKGQVKARIEWFDFSAHCGRSELEATIKSSKRSASIVLMHGEEKPEQRLLEVSLSVGRKTYAPSLGEWLEIDL</sequence>
<dbReference type="GO" id="GO:0004521">
    <property type="term" value="F:RNA endonuclease activity"/>
    <property type="evidence" value="ECO:0007669"/>
    <property type="project" value="TreeGrafter"/>
</dbReference>
<evidence type="ECO:0000259" key="2">
    <source>
        <dbReference type="SMART" id="SM00849"/>
    </source>
</evidence>
<dbReference type="AlphaFoldDB" id="A0A7C4D3C0"/>
<dbReference type="Pfam" id="PF07521">
    <property type="entry name" value="RMMBL"/>
    <property type="match status" value="1"/>
</dbReference>
<dbReference type="PANTHER" id="PTHR11203:SF52">
    <property type="entry name" value="MRNA 3-END PROCESSING FACTOR"/>
    <property type="match status" value="1"/>
</dbReference>